<dbReference type="InterPro" id="IPR009291">
    <property type="entry name" value="Vps62"/>
</dbReference>
<accession>A0A9P4M8Z0</accession>
<dbReference type="Proteomes" id="UP000799772">
    <property type="component" value="Unassembled WGS sequence"/>
</dbReference>
<dbReference type="AlphaFoldDB" id="A0A9P4M8Z0"/>
<feature type="region of interest" description="Disordered" evidence="1">
    <location>
        <begin position="190"/>
        <end position="222"/>
    </location>
</feature>
<feature type="region of interest" description="Disordered" evidence="1">
    <location>
        <begin position="131"/>
        <end position="153"/>
    </location>
</feature>
<dbReference type="Pfam" id="PF06101">
    <property type="entry name" value="Vps62"/>
    <property type="match status" value="1"/>
</dbReference>
<dbReference type="EMBL" id="ML978123">
    <property type="protein sequence ID" value="KAF2102176.1"/>
    <property type="molecule type" value="Genomic_DNA"/>
</dbReference>
<keyword evidence="3" id="KW-1185">Reference proteome</keyword>
<evidence type="ECO:0000256" key="1">
    <source>
        <dbReference type="SAM" id="MobiDB-lite"/>
    </source>
</evidence>
<evidence type="ECO:0008006" key="4">
    <source>
        <dbReference type="Google" id="ProtNLM"/>
    </source>
</evidence>
<name>A0A9P4M8Z0_9PEZI</name>
<evidence type="ECO:0000313" key="2">
    <source>
        <dbReference type="EMBL" id="KAF2102176.1"/>
    </source>
</evidence>
<proteinExistence type="predicted"/>
<sequence>MSATRNKRLYPLSPEEASWIGTSRYWLDRKACTWFGACGIQHMDPSKWTPEDRILREIPRYVLDHAPYVHLYSGEEFWPSDIAEHLIHTTPRVNYTPIDEQWQHPNLSNLWKLNYWGRSVYLQSDDNVEERPGWLGSKENIPARPKRKPEDLDDGEWFQGKMYPWQSNLKEALKGGDKFLKMGFGDLKFKGGDRKNPPGVYPPGQWEHPFPEPGPPRRDGYKSELRKRQNKSEFREQWKPSHRLGGRSDAPAVLIVVDKGHGVVDAFWFFFYSYNLGNTVFNVRFGNHVGDWEHTMVRFYNGVPKLVFFSEHAGGEAYTYDAVERFGKRPVAYSATGTHAMYATPGVHAYVLPFGLLHDITDRGPLWDPTLNLHAYTYDYRNDTLRTSTLTPKSPRGWFYFMGHWGDKFYPLSDSRQYRFAGQYHYVNGPLGPRFKNLGRRKVCQWNGECSIRGYIGEAGIIRRGSPVGKDLDDNDAKIDF</sequence>
<dbReference type="PANTHER" id="PTHR48172:SF2">
    <property type="entry name" value="VACUOLAR PROTEIN SORTING PROTEIN 62"/>
    <property type="match status" value="1"/>
</dbReference>
<dbReference type="PANTHER" id="PTHR48172">
    <property type="match status" value="1"/>
</dbReference>
<organism evidence="2 3">
    <name type="scientific">Rhizodiscina lignyota</name>
    <dbReference type="NCBI Taxonomy" id="1504668"/>
    <lineage>
        <taxon>Eukaryota</taxon>
        <taxon>Fungi</taxon>
        <taxon>Dikarya</taxon>
        <taxon>Ascomycota</taxon>
        <taxon>Pezizomycotina</taxon>
        <taxon>Dothideomycetes</taxon>
        <taxon>Pleosporomycetidae</taxon>
        <taxon>Aulographales</taxon>
        <taxon>Rhizodiscinaceae</taxon>
        <taxon>Rhizodiscina</taxon>
    </lineage>
</organism>
<protein>
    <recommendedName>
        <fullName evidence="4">Vacuolar protein sorting-associated protein 62</fullName>
    </recommendedName>
</protein>
<comment type="caution">
    <text evidence="2">The sequence shown here is derived from an EMBL/GenBank/DDBJ whole genome shotgun (WGS) entry which is preliminary data.</text>
</comment>
<evidence type="ECO:0000313" key="3">
    <source>
        <dbReference type="Proteomes" id="UP000799772"/>
    </source>
</evidence>
<dbReference type="OrthoDB" id="188042at2759"/>
<reference evidence="2" key="1">
    <citation type="journal article" date="2020" name="Stud. Mycol.">
        <title>101 Dothideomycetes genomes: a test case for predicting lifestyles and emergence of pathogens.</title>
        <authorList>
            <person name="Haridas S."/>
            <person name="Albert R."/>
            <person name="Binder M."/>
            <person name="Bloem J."/>
            <person name="Labutti K."/>
            <person name="Salamov A."/>
            <person name="Andreopoulos B."/>
            <person name="Baker S."/>
            <person name="Barry K."/>
            <person name="Bills G."/>
            <person name="Bluhm B."/>
            <person name="Cannon C."/>
            <person name="Castanera R."/>
            <person name="Culley D."/>
            <person name="Daum C."/>
            <person name="Ezra D."/>
            <person name="Gonzalez J."/>
            <person name="Henrissat B."/>
            <person name="Kuo A."/>
            <person name="Liang C."/>
            <person name="Lipzen A."/>
            <person name="Lutzoni F."/>
            <person name="Magnuson J."/>
            <person name="Mondo S."/>
            <person name="Nolan M."/>
            <person name="Ohm R."/>
            <person name="Pangilinan J."/>
            <person name="Park H.-J."/>
            <person name="Ramirez L."/>
            <person name="Alfaro M."/>
            <person name="Sun H."/>
            <person name="Tritt A."/>
            <person name="Yoshinaga Y."/>
            <person name="Zwiers L.-H."/>
            <person name="Turgeon B."/>
            <person name="Goodwin S."/>
            <person name="Spatafora J."/>
            <person name="Crous P."/>
            <person name="Grigoriev I."/>
        </authorList>
    </citation>
    <scope>NUCLEOTIDE SEQUENCE</scope>
    <source>
        <strain evidence="2">CBS 133067</strain>
    </source>
</reference>
<gene>
    <name evidence="2" type="ORF">NA57DRAFT_64752</name>
</gene>